<gene>
    <name evidence="6" type="ORF">ACHAWU_005456</name>
</gene>
<dbReference type="PROSITE" id="PS50886">
    <property type="entry name" value="TRBD"/>
    <property type="match status" value="1"/>
</dbReference>
<dbReference type="Proteomes" id="UP001530293">
    <property type="component" value="Unassembled WGS sequence"/>
</dbReference>
<feature type="region of interest" description="Disordered" evidence="4">
    <location>
        <begin position="23"/>
        <end position="55"/>
    </location>
</feature>
<evidence type="ECO:0000256" key="1">
    <source>
        <dbReference type="ARBA" id="ARBA00022555"/>
    </source>
</evidence>
<organism evidence="6 7">
    <name type="scientific">Discostella pseudostelligera</name>
    <dbReference type="NCBI Taxonomy" id="259834"/>
    <lineage>
        <taxon>Eukaryota</taxon>
        <taxon>Sar</taxon>
        <taxon>Stramenopiles</taxon>
        <taxon>Ochrophyta</taxon>
        <taxon>Bacillariophyta</taxon>
        <taxon>Coscinodiscophyceae</taxon>
        <taxon>Thalassiosirophycidae</taxon>
        <taxon>Stephanodiscales</taxon>
        <taxon>Stephanodiscaceae</taxon>
        <taxon>Discostella</taxon>
    </lineage>
</organism>
<name>A0ABD3MVZ0_9STRA</name>
<accession>A0ABD3MVZ0</accession>
<dbReference type="PANTHER" id="PTHR11586:SF33">
    <property type="entry name" value="AMINOACYL TRNA SYNTHASE COMPLEX-INTERACTING MULTIFUNCTIONAL PROTEIN 1"/>
    <property type="match status" value="1"/>
</dbReference>
<dbReference type="AlphaFoldDB" id="A0ABD3MVZ0"/>
<dbReference type="InterPro" id="IPR002547">
    <property type="entry name" value="tRNA-bd_dom"/>
</dbReference>
<dbReference type="SUPFAM" id="SSF50249">
    <property type="entry name" value="Nucleic acid-binding proteins"/>
    <property type="match status" value="1"/>
</dbReference>
<feature type="domain" description="TRNA-binding" evidence="5">
    <location>
        <begin position="68"/>
        <end position="175"/>
    </location>
</feature>
<keyword evidence="1 3" id="KW-0820">tRNA-binding</keyword>
<evidence type="ECO:0000313" key="6">
    <source>
        <dbReference type="EMBL" id="KAL3767998.1"/>
    </source>
</evidence>
<evidence type="ECO:0000313" key="7">
    <source>
        <dbReference type="Proteomes" id="UP001530293"/>
    </source>
</evidence>
<dbReference type="Pfam" id="PF01588">
    <property type="entry name" value="tRNA_bind"/>
    <property type="match status" value="1"/>
</dbReference>
<evidence type="ECO:0000256" key="4">
    <source>
        <dbReference type="SAM" id="MobiDB-lite"/>
    </source>
</evidence>
<dbReference type="FunFam" id="2.40.50.140:FF:000225">
    <property type="entry name" value="tyrosine--tRNA ligase, cytoplasmic"/>
    <property type="match status" value="1"/>
</dbReference>
<protein>
    <recommendedName>
        <fullName evidence="5">tRNA-binding domain-containing protein</fullName>
    </recommendedName>
</protein>
<dbReference type="InterPro" id="IPR012340">
    <property type="entry name" value="NA-bd_OB-fold"/>
</dbReference>
<dbReference type="EMBL" id="JALLBG020000070">
    <property type="protein sequence ID" value="KAL3767998.1"/>
    <property type="molecule type" value="Genomic_DNA"/>
</dbReference>
<dbReference type="Gene3D" id="2.40.50.140">
    <property type="entry name" value="Nucleic acid-binding proteins"/>
    <property type="match status" value="1"/>
</dbReference>
<evidence type="ECO:0000256" key="2">
    <source>
        <dbReference type="ARBA" id="ARBA00022884"/>
    </source>
</evidence>
<dbReference type="PANTHER" id="PTHR11586">
    <property type="entry name" value="TRNA-AMINOACYLATION COFACTOR ARC1 FAMILY MEMBER"/>
    <property type="match status" value="1"/>
</dbReference>
<evidence type="ECO:0000259" key="5">
    <source>
        <dbReference type="PROSITE" id="PS50886"/>
    </source>
</evidence>
<dbReference type="GO" id="GO:0000049">
    <property type="term" value="F:tRNA binding"/>
    <property type="evidence" value="ECO:0007669"/>
    <property type="project" value="UniProtKB-UniRule"/>
</dbReference>
<keyword evidence="7" id="KW-1185">Reference proteome</keyword>
<comment type="caution">
    <text evidence="6">The sequence shown here is derived from an EMBL/GenBank/DDBJ whole genome shotgun (WGS) entry which is preliminary data.</text>
</comment>
<sequence>MGVPTAIELLEDLIIDLEGKLNLAPGEDPIVDNTSKTQSTNKKQNEKKQKAKPVIETKAPASDLDQPDICKLEFKVGLITKVWAHPDADKLYCEEIDCGEEGGARQIASGLRHHYSEEEMLGKKVLVVANLKAKSLVGFKSHGMVLCAVQVNEDGSEKVEFVEPPDGAPLGEVVTFEGLPPPSPISAAQVEKKKVFAACMDGMKTNNDCIGTWNGHVFMTSAGPCRGRTVKGGVMR</sequence>
<reference evidence="6 7" key="1">
    <citation type="submission" date="2024-10" db="EMBL/GenBank/DDBJ databases">
        <title>Updated reference genomes for cyclostephanoid diatoms.</title>
        <authorList>
            <person name="Roberts W.R."/>
            <person name="Alverson A.J."/>
        </authorList>
    </citation>
    <scope>NUCLEOTIDE SEQUENCE [LARGE SCALE GENOMIC DNA]</scope>
    <source>
        <strain evidence="6 7">AJA232-27</strain>
    </source>
</reference>
<evidence type="ECO:0000256" key="3">
    <source>
        <dbReference type="PROSITE-ProRule" id="PRU00209"/>
    </source>
</evidence>
<proteinExistence type="predicted"/>
<dbReference type="InterPro" id="IPR051270">
    <property type="entry name" value="Tyrosine-tRNA_ligase_regulator"/>
</dbReference>
<keyword evidence="2 3" id="KW-0694">RNA-binding</keyword>